<dbReference type="EMBL" id="KV428011">
    <property type="protein sequence ID" value="KZT42780.1"/>
    <property type="molecule type" value="Genomic_DNA"/>
</dbReference>
<gene>
    <name evidence="1" type="ORF">SISSUDRAFT_1116770</name>
</gene>
<proteinExistence type="predicted"/>
<accession>A0A166HJE8</accession>
<dbReference type="OrthoDB" id="3221235at2759"/>
<keyword evidence="2" id="KW-1185">Reference proteome</keyword>
<name>A0A166HJE8_9AGAM</name>
<organism evidence="1 2">
    <name type="scientific">Sistotremastrum suecicum HHB10207 ss-3</name>
    <dbReference type="NCBI Taxonomy" id="1314776"/>
    <lineage>
        <taxon>Eukaryota</taxon>
        <taxon>Fungi</taxon>
        <taxon>Dikarya</taxon>
        <taxon>Basidiomycota</taxon>
        <taxon>Agaricomycotina</taxon>
        <taxon>Agaricomycetes</taxon>
        <taxon>Sistotremastrales</taxon>
        <taxon>Sistotremastraceae</taxon>
        <taxon>Sistotremastrum</taxon>
    </lineage>
</organism>
<sequence>MSRQPTITDLAAFSSELREAVADRISQHLLESPSAEDLGSVQNTLLEMEHSLRNASYFLLSQYNRCTPIGRLSDDLLLEILKYCMHDTSLYYDLDALIIPPAFYVCTKWSNVAKNSSSLWARISLPMNTQLFKLFVTRSGSSSLDVFLSNQLIHRPRDLFEVSTIRRIGGCLRQLLPRISHLQIFWEGPANEEPEDEEPVNEEPLSQLVTDYIGETELSTLRSLHITEEGGSGTHIKLNTPMLRSLRFGEGSTNNLHLSSEHLVILELDRINATPKEILNLLYQFPTLKHCRIKTLTGANRHESDVLPFVSVPELQTLLIAKLNLCDMIDVLNHLDIPSSTSLTLAIYPCSVDTAPFHNFFGPYIASSDEMRIVQKDGVDMDYILTSKSGLRIEINHRSAFSQLASYGRNLSLLDLHVRSLPSLPVFGEILRKWTSITHLGIHTYNLELEWALFTLFEGPEILLPNLQILDCTHSLFSTQQMIKVLRFRQAAGVGLRELKITKTFRPLEDIDQLQSLVEELSEYD</sequence>
<evidence type="ECO:0000313" key="2">
    <source>
        <dbReference type="Proteomes" id="UP000076798"/>
    </source>
</evidence>
<protein>
    <recommendedName>
        <fullName evidence="3">F-box domain-containing protein</fullName>
    </recommendedName>
</protein>
<dbReference type="AlphaFoldDB" id="A0A166HJE8"/>
<reference evidence="1 2" key="1">
    <citation type="journal article" date="2016" name="Mol. Biol. Evol.">
        <title>Comparative Genomics of Early-Diverging Mushroom-Forming Fungi Provides Insights into the Origins of Lignocellulose Decay Capabilities.</title>
        <authorList>
            <person name="Nagy L.G."/>
            <person name="Riley R."/>
            <person name="Tritt A."/>
            <person name="Adam C."/>
            <person name="Daum C."/>
            <person name="Floudas D."/>
            <person name="Sun H."/>
            <person name="Yadav J.S."/>
            <person name="Pangilinan J."/>
            <person name="Larsson K.H."/>
            <person name="Matsuura K."/>
            <person name="Barry K."/>
            <person name="Labutti K."/>
            <person name="Kuo R."/>
            <person name="Ohm R.A."/>
            <person name="Bhattacharya S.S."/>
            <person name="Shirouzu T."/>
            <person name="Yoshinaga Y."/>
            <person name="Martin F.M."/>
            <person name="Grigoriev I.V."/>
            <person name="Hibbett D.S."/>
        </authorList>
    </citation>
    <scope>NUCLEOTIDE SEQUENCE [LARGE SCALE GENOMIC DNA]</scope>
    <source>
        <strain evidence="1 2">HHB10207 ss-3</strain>
    </source>
</reference>
<dbReference type="Proteomes" id="UP000076798">
    <property type="component" value="Unassembled WGS sequence"/>
</dbReference>
<evidence type="ECO:0000313" key="1">
    <source>
        <dbReference type="EMBL" id="KZT42780.1"/>
    </source>
</evidence>
<evidence type="ECO:0008006" key="3">
    <source>
        <dbReference type="Google" id="ProtNLM"/>
    </source>
</evidence>